<dbReference type="Proteomes" id="UP000784294">
    <property type="component" value="Unassembled WGS sequence"/>
</dbReference>
<gene>
    <name evidence="1" type="ORF">PXEA_LOCUS10777</name>
</gene>
<name>A0A3S5CFP3_9PLAT</name>
<dbReference type="EMBL" id="CAAALY010032180">
    <property type="protein sequence ID" value="VEL17337.1"/>
    <property type="molecule type" value="Genomic_DNA"/>
</dbReference>
<proteinExistence type="predicted"/>
<organism evidence="1 2">
    <name type="scientific">Protopolystoma xenopodis</name>
    <dbReference type="NCBI Taxonomy" id="117903"/>
    <lineage>
        <taxon>Eukaryota</taxon>
        <taxon>Metazoa</taxon>
        <taxon>Spiralia</taxon>
        <taxon>Lophotrochozoa</taxon>
        <taxon>Platyhelminthes</taxon>
        <taxon>Monogenea</taxon>
        <taxon>Polyopisthocotylea</taxon>
        <taxon>Polystomatidea</taxon>
        <taxon>Polystomatidae</taxon>
        <taxon>Protopolystoma</taxon>
    </lineage>
</organism>
<evidence type="ECO:0000313" key="2">
    <source>
        <dbReference type="Proteomes" id="UP000784294"/>
    </source>
</evidence>
<sequence length="142" mass="16156">MPLDGYASIYSPKPSHSVGERIYKYVHQFGIFSLNHVCLTPLFVIRMFSPSASLNIPLSTLPPYLSSHAASLNQSHPPLGQAKGCWFQPVVALCKCGLRQKIRECIKKTRNRPHLRLYFERQLSLEQGGLIPFVMRTPEKLY</sequence>
<protein>
    <submittedName>
        <fullName evidence="1">Uncharacterized protein</fullName>
    </submittedName>
</protein>
<dbReference type="AlphaFoldDB" id="A0A3S5CFP3"/>
<comment type="caution">
    <text evidence="1">The sequence shown here is derived from an EMBL/GenBank/DDBJ whole genome shotgun (WGS) entry which is preliminary data.</text>
</comment>
<reference evidence="1" key="1">
    <citation type="submission" date="2018-11" db="EMBL/GenBank/DDBJ databases">
        <authorList>
            <consortium name="Pathogen Informatics"/>
        </authorList>
    </citation>
    <scope>NUCLEOTIDE SEQUENCE</scope>
</reference>
<keyword evidence="2" id="KW-1185">Reference proteome</keyword>
<accession>A0A3S5CFP3</accession>
<evidence type="ECO:0000313" key="1">
    <source>
        <dbReference type="EMBL" id="VEL17337.1"/>
    </source>
</evidence>